<dbReference type="AlphaFoldDB" id="A0A0F8XJI4"/>
<gene>
    <name evidence="1" type="ORF">LCGC14_2937860</name>
</gene>
<reference evidence="1" key="1">
    <citation type="journal article" date="2015" name="Nature">
        <title>Complex archaea that bridge the gap between prokaryotes and eukaryotes.</title>
        <authorList>
            <person name="Spang A."/>
            <person name="Saw J.H."/>
            <person name="Jorgensen S.L."/>
            <person name="Zaremba-Niedzwiedzka K."/>
            <person name="Martijn J."/>
            <person name="Lind A.E."/>
            <person name="van Eijk R."/>
            <person name="Schleper C."/>
            <person name="Guy L."/>
            <person name="Ettema T.J."/>
        </authorList>
    </citation>
    <scope>NUCLEOTIDE SEQUENCE</scope>
</reference>
<feature type="non-terminal residue" evidence="1">
    <location>
        <position position="1"/>
    </location>
</feature>
<organism evidence="1">
    <name type="scientific">marine sediment metagenome</name>
    <dbReference type="NCBI Taxonomy" id="412755"/>
    <lineage>
        <taxon>unclassified sequences</taxon>
        <taxon>metagenomes</taxon>
        <taxon>ecological metagenomes</taxon>
    </lineage>
</organism>
<name>A0A0F8XJI4_9ZZZZ</name>
<protein>
    <submittedName>
        <fullName evidence="1">Uncharacterized protein</fullName>
    </submittedName>
</protein>
<dbReference type="EMBL" id="LAZR01058836">
    <property type="protein sequence ID" value="KKK69058.1"/>
    <property type="molecule type" value="Genomic_DNA"/>
</dbReference>
<sequence>EKEMVVTKAQADFLDFCKKYGWGKLEVTIVRGEPVASKELERTHRHDT</sequence>
<comment type="caution">
    <text evidence="1">The sequence shown here is derived from an EMBL/GenBank/DDBJ whole genome shotgun (WGS) entry which is preliminary data.</text>
</comment>
<proteinExistence type="predicted"/>
<evidence type="ECO:0000313" key="1">
    <source>
        <dbReference type="EMBL" id="KKK69058.1"/>
    </source>
</evidence>
<accession>A0A0F8XJI4</accession>